<proteinExistence type="predicted"/>
<dbReference type="OrthoDB" id="10434845at2759"/>
<dbReference type="Proteomes" id="UP000683925">
    <property type="component" value="Unassembled WGS sequence"/>
</dbReference>
<evidence type="ECO:0000256" key="1">
    <source>
        <dbReference type="SAM" id="MobiDB-lite"/>
    </source>
</evidence>
<accession>A0A8S1VIU2</accession>
<keyword evidence="3" id="KW-1185">Reference proteome</keyword>
<name>A0A8S1VIU2_PAROT</name>
<comment type="caution">
    <text evidence="2">The sequence shown here is derived from an EMBL/GenBank/DDBJ whole genome shotgun (WGS) entry which is preliminary data.</text>
</comment>
<organism evidence="2 3">
    <name type="scientific">Paramecium octaurelia</name>
    <dbReference type="NCBI Taxonomy" id="43137"/>
    <lineage>
        <taxon>Eukaryota</taxon>
        <taxon>Sar</taxon>
        <taxon>Alveolata</taxon>
        <taxon>Ciliophora</taxon>
        <taxon>Intramacronucleata</taxon>
        <taxon>Oligohymenophorea</taxon>
        <taxon>Peniculida</taxon>
        <taxon>Parameciidae</taxon>
        <taxon>Paramecium</taxon>
    </lineage>
</organism>
<evidence type="ECO:0000313" key="3">
    <source>
        <dbReference type="Proteomes" id="UP000683925"/>
    </source>
</evidence>
<protein>
    <submittedName>
        <fullName evidence="2">Uncharacterized protein</fullName>
    </submittedName>
</protein>
<gene>
    <name evidence="2" type="ORF">POCTA_138.1.T0670205</name>
</gene>
<evidence type="ECO:0000313" key="2">
    <source>
        <dbReference type="EMBL" id="CAD8176661.1"/>
    </source>
</evidence>
<dbReference type="AlphaFoldDB" id="A0A8S1VIU2"/>
<reference evidence="2" key="1">
    <citation type="submission" date="2021-01" db="EMBL/GenBank/DDBJ databases">
        <authorList>
            <consortium name="Genoscope - CEA"/>
            <person name="William W."/>
        </authorList>
    </citation>
    <scope>NUCLEOTIDE SEQUENCE</scope>
</reference>
<feature type="region of interest" description="Disordered" evidence="1">
    <location>
        <begin position="1"/>
        <end position="46"/>
    </location>
</feature>
<dbReference type="EMBL" id="CAJJDP010000066">
    <property type="protein sequence ID" value="CAD8176661.1"/>
    <property type="molecule type" value="Genomic_DNA"/>
</dbReference>
<feature type="compositionally biased region" description="Polar residues" evidence="1">
    <location>
        <begin position="16"/>
        <end position="46"/>
    </location>
</feature>
<sequence>MRKIVKIQPPPEQQDTDSYISLPQDSEISKPNQFNNSDHNTQPQTPNFQNIVQAKSNIQLFVTPQQFQQMITCPLILKYNKLAPLVSFYDNNIRITSSSDYLINQPF</sequence>